<evidence type="ECO:0000313" key="5">
    <source>
        <dbReference type="Proteomes" id="UP000199107"/>
    </source>
</evidence>
<proteinExistence type="inferred from homology"/>
<dbReference type="Proteomes" id="UP000199107">
    <property type="component" value="Unassembled WGS sequence"/>
</dbReference>
<keyword evidence="3" id="KW-0520">NAD</keyword>
<evidence type="ECO:0000256" key="1">
    <source>
        <dbReference type="ARBA" id="ARBA00006484"/>
    </source>
</evidence>
<dbReference type="PANTHER" id="PTHR43477">
    <property type="entry name" value="DIHYDROANTICAPSIN 7-DEHYDROGENASE"/>
    <property type="match status" value="1"/>
</dbReference>
<dbReference type="InterPro" id="IPR036291">
    <property type="entry name" value="NAD(P)-bd_dom_sf"/>
</dbReference>
<dbReference type="EMBL" id="FNGH01000001">
    <property type="protein sequence ID" value="SDK73209.1"/>
    <property type="molecule type" value="Genomic_DNA"/>
</dbReference>
<dbReference type="InterPro" id="IPR020904">
    <property type="entry name" value="Sc_DH/Rdtase_CS"/>
</dbReference>
<evidence type="ECO:0000256" key="3">
    <source>
        <dbReference type="ARBA" id="ARBA00023027"/>
    </source>
</evidence>
<protein>
    <submittedName>
        <fullName evidence="4">2-keto-3-deoxy-L-fuconate dehydrogenase</fullName>
    </submittedName>
</protein>
<dbReference type="FunFam" id="3.40.50.720:FF:000084">
    <property type="entry name" value="Short-chain dehydrogenase reductase"/>
    <property type="match status" value="1"/>
</dbReference>
<dbReference type="Pfam" id="PF13561">
    <property type="entry name" value="adh_short_C2"/>
    <property type="match status" value="1"/>
</dbReference>
<dbReference type="GO" id="GO:0016491">
    <property type="term" value="F:oxidoreductase activity"/>
    <property type="evidence" value="ECO:0007669"/>
    <property type="project" value="UniProtKB-KW"/>
</dbReference>
<keyword evidence="2" id="KW-0560">Oxidoreductase</keyword>
<accession>A0A1G9EAL6</accession>
<evidence type="ECO:0000256" key="2">
    <source>
        <dbReference type="ARBA" id="ARBA00023002"/>
    </source>
</evidence>
<name>A0A1G9EAL6_9GAMM</name>
<sequence length="250" mass="26457">MRRLENKTALITAAANGIGRAAAERFAAEGARVIATDIDADALAALAPTAGIETRRLDVTDAEQIAQLAADIERLDVLFNCAGYVADGNLLECQESAWHRSFELNVTAMFHLTRALLPRMIETGGGSVINMASVASSLKGVPNRCAYGASKAAVIGLTKSIAADYIGQGIRCNAICPGTVESPSLRQRIHHQAQQQGRDEAAVFAEFEARQPLGRLGRAEEIAALACYLAADESGYTTGTTHTIDGGWLT</sequence>
<dbReference type="Gene3D" id="3.40.50.720">
    <property type="entry name" value="NAD(P)-binding Rossmann-like Domain"/>
    <property type="match status" value="1"/>
</dbReference>
<dbReference type="RefSeq" id="WP_089656432.1">
    <property type="nucleotide sequence ID" value="NZ_FNGH01000001.1"/>
</dbReference>
<dbReference type="AlphaFoldDB" id="A0A1G9EAL6"/>
<organism evidence="4 5">
    <name type="scientific">Franzmannia pantelleriensis</name>
    <dbReference type="NCBI Taxonomy" id="48727"/>
    <lineage>
        <taxon>Bacteria</taxon>
        <taxon>Pseudomonadati</taxon>
        <taxon>Pseudomonadota</taxon>
        <taxon>Gammaproteobacteria</taxon>
        <taxon>Oceanospirillales</taxon>
        <taxon>Halomonadaceae</taxon>
        <taxon>Franzmannia</taxon>
    </lineage>
</organism>
<evidence type="ECO:0000313" key="4">
    <source>
        <dbReference type="EMBL" id="SDK73209.1"/>
    </source>
</evidence>
<dbReference type="STRING" id="48727.SAMN05192555_10147"/>
<keyword evidence="5" id="KW-1185">Reference proteome</keyword>
<dbReference type="PROSITE" id="PS00061">
    <property type="entry name" value="ADH_SHORT"/>
    <property type="match status" value="1"/>
</dbReference>
<dbReference type="PRINTS" id="PR00081">
    <property type="entry name" value="GDHRDH"/>
</dbReference>
<gene>
    <name evidence="4" type="ORF">SAMN05192555_10147</name>
</gene>
<dbReference type="InterPro" id="IPR051122">
    <property type="entry name" value="SDR_DHRS6-like"/>
</dbReference>
<comment type="similarity">
    <text evidence="1">Belongs to the short-chain dehydrogenases/reductases (SDR) family.</text>
</comment>
<reference evidence="5" key="1">
    <citation type="submission" date="2016-10" db="EMBL/GenBank/DDBJ databases">
        <authorList>
            <person name="Varghese N."/>
            <person name="Submissions S."/>
        </authorList>
    </citation>
    <scope>NUCLEOTIDE SEQUENCE [LARGE SCALE GENOMIC DNA]</scope>
    <source>
        <strain evidence="5">AAP</strain>
    </source>
</reference>
<dbReference type="SUPFAM" id="SSF51735">
    <property type="entry name" value="NAD(P)-binding Rossmann-fold domains"/>
    <property type="match status" value="1"/>
</dbReference>
<dbReference type="PANTHER" id="PTHR43477:SF4">
    <property type="entry name" value="DEHYDROGENASE_REDUCTASE SDR FAMILY MEMBER 6"/>
    <property type="match status" value="1"/>
</dbReference>
<dbReference type="PRINTS" id="PR00080">
    <property type="entry name" value="SDRFAMILY"/>
</dbReference>
<dbReference type="OrthoDB" id="9806974at2"/>
<dbReference type="InterPro" id="IPR002347">
    <property type="entry name" value="SDR_fam"/>
</dbReference>